<proteinExistence type="predicted"/>
<feature type="domain" description="DinB-like" evidence="1">
    <location>
        <begin position="16"/>
        <end position="171"/>
    </location>
</feature>
<dbReference type="InterPro" id="IPR024775">
    <property type="entry name" value="DinB-like"/>
</dbReference>
<name>A0AA37Q5C8_9BACT</name>
<organism evidence="2 3">
    <name type="scientific">Roseisolibacter agri</name>
    <dbReference type="NCBI Taxonomy" id="2014610"/>
    <lineage>
        <taxon>Bacteria</taxon>
        <taxon>Pseudomonadati</taxon>
        <taxon>Gemmatimonadota</taxon>
        <taxon>Gemmatimonadia</taxon>
        <taxon>Gemmatimonadales</taxon>
        <taxon>Gemmatimonadaceae</taxon>
        <taxon>Roseisolibacter</taxon>
    </lineage>
</organism>
<dbReference type="SUPFAM" id="SSF109854">
    <property type="entry name" value="DinB/YfiT-like putative metalloenzymes"/>
    <property type="match status" value="1"/>
</dbReference>
<evidence type="ECO:0000259" key="1">
    <source>
        <dbReference type="Pfam" id="PF12867"/>
    </source>
</evidence>
<dbReference type="RefSeq" id="WP_284349380.1">
    <property type="nucleotide sequence ID" value="NZ_BRXS01000002.1"/>
</dbReference>
<gene>
    <name evidence="2" type="ORF">rosag_14500</name>
</gene>
<accession>A0AA37Q5C8</accession>
<evidence type="ECO:0000313" key="2">
    <source>
        <dbReference type="EMBL" id="GLC24937.1"/>
    </source>
</evidence>
<evidence type="ECO:0000313" key="3">
    <source>
        <dbReference type="Proteomes" id="UP001161325"/>
    </source>
</evidence>
<reference evidence="2" key="1">
    <citation type="submission" date="2022-08" db="EMBL/GenBank/DDBJ databases">
        <title>Draft genome sequencing of Roseisolibacter agri AW1220.</title>
        <authorList>
            <person name="Tobiishi Y."/>
            <person name="Tonouchi A."/>
        </authorList>
    </citation>
    <scope>NUCLEOTIDE SEQUENCE</scope>
    <source>
        <strain evidence="2">AW1220</strain>
    </source>
</reference>
<dbReference type="InterPro" id="IPR034660">
    <property type="entry name" value="DinB/YfiT-like"/>
</dbReference>
<dbReference type="Pfam" id="PF12867">
    <property type="entry name" value="DinB_2"/>
    <property type="match status" value="1"/>
</dbReference>
<dbReference type="Proteomes" id="UP001161325">
    <property type="component" value="Unassembled WGS sequence"/>
</dbReference>
<dbReference type="EMBL" id="BRXS01000002">
    <property type="protein sequence ID" value="GLC24937.1"/>
    <property type="molecule type" value="Genomic_DNA"/>
</dbReference>
<dbReference type="AlphaFoldDB" id="A0AA37Q5C8"/>
<keyword evidence="3" id="KW-1185">Reference proteome</keyword>
<protein>
    <recommendedName>
        <fullName evidence="1">DinB-like domain-containing protein</fullName>
    </recommendedName>
</protein>
<sequence length="182" mass="19639">MTQPTTTSDPVLALMDAERASFLAEVARVPAARQAERTAPDRWSVAEIVEHVARIDFGVARILGMHAAQPRPATPEVLAAAQLTPEKVARVRSRAERIEAPDRVRPTGELAPEAALAQLAQAREALKAVYVSADPAVLDGVVHEHPVIGLLTLRGWFQLAAHHDARHAQQVAELATELARDA</sequence>
<dbReference type="Gene3D" id="1.20.120.450">
    <property type="entry name" value="dinb family like domain"/>
    <property type="match status" value="1"/>
</dbReference>
<comment type="caution">
    <text evidence="2">The sequence shown here is derived from an EMBL/GenBank/DDBJ whole genome shotgun (WGS) entry which is preliminary data.</text>
</comment>